<dbReference type="GeneID" id="27727141"/>
<dbReference type="EMBL" id="JOWA01000118">
    <property type="protein sequence ID" value="KEZ40786.1"/>
    <property type="molecule type" value="Genomic_DNA"/>
</dbReference>
<evidence type="ECO:0000313" key="2">
    <source>
        <dbReference type="Proteomes" id="UP000028545"/>
    </source>
</evidence>
<name>A0A084G0C4_PSEDA</name>
<reference evidence="1 2" key="1">
    <citation type="journal article" date="2014" name="Genome Announc.">
        <title>Draft genome sequence of the pathogenic fungus Scedosporium apiospermum.</title>
        <authorList>
            <person name="Vandeputte P."/>
            <person name="Ghamrawi S."/>
            <person name="Rechenmann M."/>
            <person name="Iltis A."/>
            <person name="Giraud S."/>
            <person name="Fleury M."/>
            <person name="Thornton C."/>
            <person name="Delhaes L."/>
            <person name="Meyer W."/>
            <person name="Papon N."/>
            <person name="Bouchara J.P."/>
        </authorList>
    </citation>
    <scope>NUCLEOTIDE SEQUENCE [LARGE SCALE GENOMIC DNA]</scope>
    <source>
        <strain evidence="1 2">IHEM 14462</strain>
    </source>
</reference>
<dbReference type="AlphaFoldDB" id="A0A084G0C4"/>
<dbReference type="RefSeq" id="XP_016640585.1">
    <property type="nucleotide sequence ID" value="XM_016789786.1"/>
</dbReference>
<accession>A0A084G0C4</accession>
<dbReference type="Proteomes" id="UP000028545">
    <property type="component" value="Unassembled WGS sequence"/>
</dbReference>
<dbReference type="OrthoDB" id="2861623at2759"/>
<evidence type="ECO:0000313" key="1">
    <source>
        <dbReference type="EMBL" id="KEZ40786.1"/>
    </source>
</evidence>
<protein>
    <recommendedName>
        <fullName evidence="3">Terpene synthase</fullName>
    </recommendedName>
</protein>
<organism evidence="1 2">
    <name type="scientific">Pseudallescheria apiosperma</name>
    <name type="common">Scedosporium apiospermum</name>
    <dbReference type="NCBI Taxonomy" id="563466"/>
    <lineage>
        <taxon>Eukaryota</taxon>
        <taxon>Fungi</taxon>
        <taxon>Dikarya</taxon>
        <taxon>Ascomycota</taxon>
        <taxon>Pezizomycotina</taxon>
        <taxon>Sordariomycetes</taxon>
        <taxon>Hypocreomycetidae</taxon>
        <taxon>Microascales</taxon>
        <taxon>Microascaceae</taxon>
        <taxon>Scedosporium</taxon>
    </lineage>
</organism>
<evidence type="ECO:0008006" key="3">
    <source>
        <dbReference type="Google" id="ProtNLM"/>
    </source>
</evidence>
<gene>
    <name evidence="1" type="ORF">SAPIO_CDS8069</name>
</gene>
<dbReference type="VEuPathDB" id="FungiDB:SAPIO_CDS8069"/>
<dbReference type="InterPro" id="IPR008949">
    <property type="entry name" value="Isoprenoid_synthase_dom_sf"/>
</dbReference>
<dbReference type="Gene3D" id="1.10.600.10">
    <property type="entry name" value="Farnesyl Diphosphate Synthase"/>
    <property type="match status" value="1"/>
</dbReference>
<dbReference type="KEGG" id="sapo:SAPIO_CDS8069"/>
<comment type="caution">
    <text evidence="1">The sequence shown here is derived from an EMBL/GenBank/DDBJ whole genome shotgun (WGS) entry which is preliminary data.</text>
</comment>
<sequence>MDANDEALALDFEASNRYRQQVLEYTRYWLGLDPEDSQAGVFGKLFSWLLPERGWLRRQFGLSYKTEPPSPDEPCAVFKEFGQLVQRTRSKEFRELFQRELKFYFDLCAVEQRERLTGETATDFRSYLNIRFGTSAVRVYCLITEVALGTQLPVWLHDTPEMQALWKEANINIIIGNDILSAKKELAAGCVHNAIPIMYHQGKPLDAVIPELMLELQACRDRFDEAAMVVEKLAAKSGVKVHGDVVQYIDGLRTIAAGTIEFCQPAISASRYGIQHPGCDILELEKELHNKPNPTHSDTELIKMGIRRGPLLDVGILATSDSPPVFFHPLADSEQPRSAIDAHEKEAMGWGICHRDHRELHCALHAAGWLSRQLGFVVADFKPADQPGWIAIGYDGKNRRLPRYSGTNLYVEEHRFPPEEPTSEWWTTTRTS</sequence>
<dbReference type="HOGENOM" id="CLU_634849_0_0_1"/>
<keyword evidence="2" id="KW-1185">Reference proteome</keyword>
<dbReference type="Pfam" id="PF19086">
    <property type="entry name" value="Terpene_syn_C_2"/>
    <property type="match status" value="1"/>
</dbReference>
<proteinExistence type="predicted"/>
<dbReference type="SUPFAM" id="SSF48576">
    <property type="entry name" value="Terpenoid synthases"/>
    <property type="match status" value="1"/>
</dbReference>